<gene>
    <name evidence="9" type="ORF">OBBRIDRAFT_885514</name>
</gene>
<dbReference type="Pfam" id="PF13324">
    <property type="entry name" value="GCIP_N"/>
    <property type="match status" value="1"/>
</dbReference>
<evidence type="ECO:0000256" key="1">
    <source>
        <dbReference type="ARBA" id="ARBA00004123"/>
    </source>
</evidence>
<dbReference type="Proteomes" id="UP000250043">
    <property type="component" value="Unassembled WGS sequence"/>
</dbReference>
<dbReference type="AlphaFoldDB" id="A0A8E2DPJ1"/>
<dbReference type="Gene3D" id="1.20.1420.10">
    <property type="entry name" value="Talin, central domain"/>
    <property type="match status" value="1"/>
</dbReference>
<comment type="similarity">
    <text evidence="3">Belongs to the CCNDBP1 family.</text>
</comment>
<dbReference type="InterPro" id="IPR026907">
    <property type="entry name" value="GCIP-like"/>
</dbReference>
<organism evidence="9 10">
    <name type="scientific">Obba rivulosa</name>
    <dbReference type="NCBI Taxonomy" id="1052685"/>
    <lineage>
        <taxon>Eukaryota</taxon>
        <taxon>Fungi</taxon>
        <taxon>Dikarya</taxon>
        <taxon>Basidiomycota</taxon>
        <taxon>Agaricomycotina</taxon>
        <taxon>Agaricomycetes</taxon>
        <taxon>Polyporales</taxon>
        <taxon>Gelatoporiaceae</taxon>
        <taxon>Obba</taxon>
    </lineage>
</organism>
<protein>
    <submittedName>
        <fullName evidence="9">Uncharacterized protein</fullName>
    </submittedName>
</protein>
<keyword evidence="5" id="KW-0539">Nucleus</keyword>
<proteinExistence type="inferred from homology"/>
<dbReference type="GO" id="GO:0005737">
    <property type="term" value="C:cytoplasm"/>
    <property type="evidence" value="ECO:0007669"/>
    <property type="project" value="UniProtKB-SubCell"/>
</dbReference>
<dbReference type="InterPro" id="IPR049318">
    <property type="entry name" value="GCIP_C"/>
</dbReference>
<evidence type="ECO:0000259" key="8">
    <source>
        <dbReference type="Pfam" id="PF20936"/>
    </source>
</evidence>
<feature type="domain" description="Cyclin-D1-binding protein 1-like N-terminal" evidence="7">
    <location>
        <begin position="48"/>
        <end position="181"/>
    </location>
</feature>
<reference evidence="9 10" key="1">
    <citation type="submission" date="2016-07" db="EMBL/GenBank/DDBJ databases">
        <title>Draft genome of the white-rot fungus Obba rivulosa 3A-2.</title>
        <authorList>
            <consortium name="DOE Joint Genome Institute"/>
            <person name="Miettinen O."/>
            <person name="Riley R."/>
            <person name="Acob R."/>
            <person name="Barry K."/>
            <person name="Cullen D."/>
            <person name="De Vries R."/>
            <person name="Hainaut M."/>
            <person name="Hatakka A."/>
            <person name="Henrissat B."/>
            <person name="Hilden K."/>
            <person name="Kuo R."/>
            <person name="Labutti K."/>
            <person name="Lipzen A."/>
            <person name="Makela M.R."/>
            <person name="Sandor L."/>
            <person name="Spatafora J.W."/>
            <person name="Grigoriev I.V."/>
            <person name="Hibbett D.S."/>
        </authorList>
    </citation>
    <scope>NUCLEOTIDE SEQUENCE [LARGE SCALE GENOMIC DNA]</scope>
    <source>
        <strain evidence="9 10">3A-2</strain>
    </source>
</reference>
<feature type="domain" description="Cyclin-D1-binding protein 1-like C-terminal" evidence="8">
    <location>
        <begin position="197"/>
        <end position="302"/>
    </location>
</feature>
<dbReference type="InterPro" id="IPR049317">
    <property type="entry name" value="GCIP-like_N"/>
</dbReference>
<evidence type="ECO:0000256" key="5">
    <source>
        <dbReference type="ARBA" id="ARBA00023242"/>
    </source>
</evidence>
<sequence length="377" mass="40803">MSTSDKEKALETLRLFSEACTVSITALQQPLSASSSSLTCAVLRKDFLSLLTLVYTSTTKLTLTLRPSEPSYTAASGPLRDLAQHISSLTTCAILFDAHGATLSREVRTVAKEVIEALRCLSENFVNQGGQDYLVATGTVHDVVSQAQQSLSTDNISAVKKRWMSDRSMLDDVLDEVAYMIETHGAGDEEDEDEGDLDDEWDELGLGAKKKMSEAELSRTKKVHPLLRFTTGLQKRVLLDIFPRISSQSPPVSNATLDALPTHSHNLLINSEELTAALYAPQDLANISSAITSLAGAVSQLQSALLDGAMLPPPRTPDADALAEGVSSMRVSNDGATEKPKTPTKDRDVRGWFDTCFMQIDRLSKSLNDILASDSAN</sequence>
<comment type="subcellular location">
    <subcellularLocation>
        <location evidence="2">Cytoplasm</location>
    </subcellularLocation>
    <subcellularLocation>
        <location evidence="1">Nucleus</location>
    </subcellularLocation>
</comment>
<dbReference type="EMBL" id="KV722355">
    <property type="protein sequence ID" value="OCH93371.1"/>
    <property type="molecule type" value="Genomic_DNA"/>
</dbReference>
<evidence type="ECO:0000256" key="3">
    <source>
        <dbReference type="ARBA" id="ARBA00008940"/>
    </source>
</evidence>
<keyword evidence="10" id="KW-1185">Reference proteome</keyword>
<keyword evidence="4" id="KW-0963">Cytoplasm</keyword>
<dbReference type="GO" id="GO:0005634">
    <property type="term" value="C:nucleus"/>
    <property type="evidence" value="ECO:0007669"/>
    <property type="project" value="UniProtKB-SubCell"/>
</dbReference>
<evidence type="ECO:0000256" key="4">
    <source>
        <dbReference type="ARBA" id="ARBA00022490"/>
    </source>
</evidence>
<evidence type="ECO:0000313" key="9">
    <source>
        <dbReference type="EMBL" id="OCH93371.1"/>
    </source>
</evidence>
<evidence type="ECO:0000313" key="10">
    <source>
        <dbReference type="Proteomes" id="UP000250043"/>
    </source>
</evidence>
<evidence type="ECO:0000259" key="7">
    <source>
        <dbReference type="Pfam" id="PF13324"/>
    </source>
</evidence>
<keyword evidence="6" id="KW-0131">Cell cycle</keyword>
<dbReference type="Gene3D" id="1.20.1410.10">
    <property type="entry name" value="I/LWEQ domain"/>
    <property type="match status" value="1"/>
</dbReference>
<dbReference type="PANTHER" id="PTHR15492">
    <property type="entry name" value="CYCLIN D1-BINDING PROTEIN 1"/>
    <property type="match status" value="1"/>
</dbReference>
<dbReference type="OrthoDB" id="41588at2759"/>
<evidence type="ECO:0000256" key="6">
    <source>
        <dbReference type="ARBA" id="ARBA00023306"/>
    </source>
</evidence>
<dbReference type="PANTHER" id="PTHR15492:SF1">
    <property type="entry name" value="CYCLIN-D1-BINDING PROTEIN 1"/>
    <property type="match status" value="1"/>
</dbReference>
<dbReference type="Pfam" id="PF20936">
    <property type="entry name" value="GCIP_C"/>
    <property type="match status" value="1"/>
</dbReference>
<evidence type="ECO:0000256" key="2">
    <source>
        <dbReference type="ARBA" id="ARBA00004496"/>
    </source>
</evidence>
<name>A0A8E2DPJ1_9APHY</name>
<accession>A0A8E2DPJ1</accession>